<accession>A0A5S3XUJ0</accession>
<dbReference type="SUPFAM" id="SSF47384">
    <property type="entry name" value="Homodimeric domain of signal transducing histidine kinase"/>
    <property type="match status" value="1"/>
</dbReference>
<evidence type="ECO:0000256" key="11">
    <source>
        <dbReference type="PROSITE-ProRule" id="PRU00169"/>
    </source>
</evidence>
<dbReference type="Proteomes" id="UP000305730">
    <property type="component" value="Unassembled WGS sequence"/>
</dbReference>
<dbReference type="CDD" id="cd00082">
    <property type="entry name" value="HisKA"/>
    <property type="match status" value="1"/>
</dbReference>
<dbReference type="SUPFAM" id="SSF55874">
    <property type="entry name" value="ATPase domain of HSP90 chaperone/DNA topoisomerase II/histidine kinase"/>
    <property type="match status" value="1"/>
</dbReference>
<dbReference type="GO" id="GO:0000155">
    <property type="term" value="F:phosphorelay sensor kinase activity"/>
    <property type="evidence" value="ECO:0007669"/>
    <property type="project" value="InterPro"/>
</dbReference>
<dbReference type="SMART" id="SM00448">
    <property type="entry name" value="REC"/>
    <property type="match status" value="1"/>
</dbReference>
<evidence type="ECO:0000256" key="7">
    <source>
        <dbReference type="ARBA" id="ARBA00022840"/>
    </source>
</evidence>
<proteinExistence type="predicted"/>
<dbReference type="InterPro" id="IPR003661">
    <property type="entry name" value="HisK_dim/P_dom"/>
</dbReference>
<dbReference type="InterPro" id="IPR036890">
    <property type="entry name" value="HATPase_C_sf"/>
</dbReference>
<name>A0A5S3XUJ0_9GAMM</name>
<dbReference type="Gene3D" id="3.30.565.10">
    <property type="entry name" value="Histidine kinase-like ATPase, C-terminal domain"/>
    <property type="match status" value="1"/>
</dbReference>
<keyword evidence="6 15" id="KW-0418">Kinase</keyword>
<feature type="domain" description="Response regulatory" evidence="13">
    <location>
        <begin position="551"/>
        <end position="666"/>
    </location>
</feature>
<dbReference type="Pfam" id="PF02518">
    <property type="entry name" value="HATPase_c"/>
    <property type="match status" value="1"/>
</dbReference>
<dbReference type="InterPro" id="IPR001789">
    <property type="entry name" value="Sig_transdc_resp-reg_receiver"/>
</dbReference>
<feature type="domain" description="Histidine kinase" evidence="12">
    <location>
        <begin position="317"/>
        <end position="533"/>
    </location>
</feature>
<protein>
    <recommendedName>
        <fullName evidence="10">Sensory/regulatory protein RpfC</fullName>
        <ecNumber evidence="2">2.7.13.3</ecNumber>
    </recommendedName>
</protein>
<dbReference type="SMART" id="SM00388">
    <property type="entry name" value="HisKA"/>
    <property type="match status" value="1"/>
</dbReference>
<dbReference type="FunFam" id="1.10.287.130:FF:000002">
    <property type="entry name" value="Two-component osmosensing histidine kinase"/>
    <property type="match status" value="1"/>
</dbReference>
<dbReference type="EMBL" id="PNCK01000042">
    <property type="protein sequence ID" value="TMP42131.1"/>
    <property type="molecule type" value="Genomic_DNA"/>
</dbReference>
<dbReference type="InterPro" id="IPR011006">
    <property type="entry name" value="CheY-like_superfamily"/>
</dbReference>
<keyword evidence="7" id="KW-0067">ATP-binding</keyword>
<dbReference type="InterPro" id="IPR003594">
    <property type="entry name" value="HATPase_dom"/>
</dbReference>
<evidence type="ECO:0000259" key="13">
    <source>
        <dbReference type="PROSITE" id="PS50110"/>
    </source>
</evidence>
<evidence type="ECO:0000259" key="12">
    <source>
        <dbReference type="PROSITE" id="PS50109"/>
    </source>
</evidence>
<dbReference type="PROSITE" id="PS50109">
    <property type="entry name" value="HIS_KIN"/>
    <property type="match status" value="1"/>
</dbReference>
<keyword evidence="8" id="KW-0902">Two-component regulatory system</keyword>
<reference evidence="15" key="3">
    <citation type="submission" date="2019-09" db="EMBL/GenBank/DDBJ databases">
        <title>Co-occurence of chitin degradation, pigmentation and bioactivity in marine Pseudoalteromonas.</title>
        <authorList>
            <person name="Sonnenschein E.C."/>
            <person name="Bech P.K."/>
        </authorList>
    </citation>
    <scope>NUCLEOTIDE SEQUENCE</scope>
    <source>
        <strain evidence="15">S2231</strain>
    </source>
</reference>
<keyword evidence="5" id="KW-0547">Nucleotide-binding</keyword>
<evidence type="ECO:0000256" key="1">
    <source>
        <dbReference type="ARBA" id="ARBA00000085"/>
    </source>
</evidence>
<dbReference type="Pfam" id="PF00072">
    <property type="entry name" value="Response_reg"/>
    <property type="match status" value="1"/>
</dbReference>
<dbReference type="Gene3D" id="1.10.287.130">
    <property type="match status" value="1"/>
</dbReference>
<comment type="caution">
    <text evidence="15">The sequence shown here is derived from an EMBL/GenBank/DDBJ whole genome shotgun (WGS) entry which is preliminary data.</text>
</comment>
<dbReference type="OrthoDB" id="9810730at2"/>
<dbReference type="PANTHER" id="PTHR45339">
    <property type="entry name" value="HYBRID SIGNAL TRANSDUCTION HISTIDINE KINASE J"/>
    <property type="match status" value="1"/>
</dbReference>
<comment type="subunit">
    <text evidence="9">At low DSF concentrations, interacts with RpfF.</text>
</comment>
<dbReference type="Gene3D" id="3.40.50.2300">
    <property type="match status" value="1"/>
</dbReference>
<evidence type="ECO:0000256" key="9">
    <source>
        <dbReference type="ARBA" id="ARBA00064003"/>
    </source>
</evidence>
<dbReference type="EC" id="2.7.13.3" evidence="2"/>
<evidence type="ECO:0000256" key="6">
    <source>
        <dbReference type="ARBA" id="ARBA00022777"/>
    </source>
</evidence>
<reference evidence="16 17" key="2">
    <citation type="submission" date="2019-06" db="EMBL/GenBank/DDBJ databases">
        <title>Co-occurence of chitin degradation, pigmentation and bioactivity in marine Pseudoalteromonas.</title>
        <authorList>
            <person name="Sonnenschein E.C."/>
            <person name="Bech P.K."/>
        </authorList>
    </citation>
    <scope>NUCLEOTIDE SEQUENCE [LARGE SCALE GENOMIC DNA]</scope>
    <source>
        <strain evidence="17">S2231</strain>
        <strain evidence="14 16">S2233</strain>
    </source>
</reference>
<dbReference type="RefSeq" id="WP_138597253.1">
    <property type="nucleotide sequence ID" value="NZ_PNCK01000042.1"/>
</dbReference>
<comment type="catalytic activity">
    <reaction evidence="1">
        <text>ATP + protein L-histidine = ADP + protein N-phospho-L-histidine.</text>
        <dbReference type="EC" id="2.7.13.3"/>
    </reaction>
</comment>
<evidence type="ECO:0000313" key="15">
    <source>
        <dbReference type="EMBL" id="TMP62399.1"/>
    </source>
</evidence>
<dbReference type="Gene3D" id="3.30.450.20">
    <property type="entry name" value="PAS domain"/>
    <property type="match status" value="1"/>
</dbReference>
<dbReference type="SUPFAM" id="SSF52172">
    <property type="entry name" value="CheY-like"/>
    <property type="match status" value="1"/>
</dbReference>
<dbReference type="Pfam" id="PF00512">
    <property type="entry name" value="HisKA"/>
    <property type="match status" value="1"/>
</dbReference>
<dbReference type="CDD" id="cd17546">
    <property type="entry name" value="REC_hyHK_CKI1_RcsC-like"/>
    <property type="match status" value="1"/>
</dbReference>
<sequence>MQNGHLFSLDQLQAALSSINASKDLTALFYRLNKALSPLFNYKNCAILVEKEPLIYRAIASSDTCLNYLDWTLSKVVDDQNLTEVFFSDGYANPELVGNKTNMPADLSNILLCKLPPSRSNSILVFSELSHEPSAVFSQDFTMQILLEQVFIKVESLIKSHSHTSQLLSLVAVMTEQAELFKELASEWFWRMNSEYAFICVDELAADDDLYKQYFIGQSPLQLRSENESAQLRKWAQFQHIITQHGDFFEFEFELNVPRHLWISLSGKAQFSDTGEFSGYMGIAKDITYAKDREIAYKQAKEKAESANSAKSQFLAVMSHEIRTPMNAILGMVELLNDTALTEQQKEWLSYAQSSANLLLGLISDVLDFSKIESGTLSLDNSEFNLKELIQSISAQFEAHTAPGKLIFEQIIDKSVPDIIEGDSTRLGQILFNLLGNAFKFTSHGRVNLHVSREHNLLTIKISDTGIGIAEQDLNRLFKPFSQVSDSVKRKQQGVGLGLSITKKLIELMQGTINCHSLLGVGTTFTVTLPVKAVDVTPVTSKQEQIQQPLNILVAEDNKPNQVLIEALLKKLNHSVTLTETGSEALNAIKAKQFDLVLMDMMMPVMDGLTATKYIREEMSLDVPIFALTANAGQTDKINCLNAGMNKVLTKPIKFSELSSAINSLTRTAKKEC</sequence>
<evidence type="ECO:0000313" key="17">
    <source>
        <dbReference type="Proteomes" id="UP000307706"/>
    </source>
</evidence>
<dbReference type="CDD" id="cd16922">
    <property type="entry name" value="HATPase_EvgS-ArcB-TorS-like"/>
    <property type="match status" value="1"/>
</dbReference>
<evidence type="ECO:0000313" key="16">
    <source>
        <dbReference type="Proteomes" id="UP000305730"/>
    </source>
</evidence>
<evidence type="ECO:0000256" key="4">
    <source>
        <dbReference type="ARBA" id="ARBA00022679"/>
    </source>
</evidence>
<dbReference type="AlphaFoldDB" id="A0A5S3XUJ0"/>
<evidence type="ECO:0000313" key="14">
    <source>
        <dbReference type="EMBL" id="TMP42131.1"/>
    </source>
</evidence>
<dbReference type="SMART" id="SM00387">
    <property type="entry name" value="HATPase_c"/>
    <property type="match status" value="1"/>
</dbReference>
<keyword evidence="4" id="KW-0808">Transferase</keyword>
<evidence type="ECO:0000256" key="3">
    <source>
        <dbReference type="ARBA" id="ARBA00022553"/>
    </source>
</evidence>
<dbReference type="EMBL" id="PNCL01000008">
    <property type="protein sequence ID" value="TMP62399.1"/>
    <property type="molecule type" value="Genomic_DNA"/>
</dbReference>
<dbReference type="InterPro" id="IPR036097">
    <property type="entry name" value="HisK_dim/P_sf"/>
</dbReference>
<dbReference type="InterPro" id="IPR005467">
    <property type="entry name" value="His_kinase_dom"/>
</dbReference>
<evidence type="ECO:0000256" key="10">
    <source>
        <dbReference type="ARBA" id="ARBA00068150"/>
    </source>
</evidence>
<dbReference type="GO" id="GO:0005524">
    <property type="term" value="F:ATP binding"/>
    <property type="evidence" value="ECO:0007669"/>
    <property type="project" value="UniProtKB-KW"/>
</dbReference>
<dbReference type="Proteomes" id="UP000307706">
    <property type="component" value="Unassembled WGS sequence"/>
</dbReference>
<keyword evidence="3 11" id="KW-0597">Phosphoprotein</keyword>
<organism evidence="15 17">
    <name type="scientific">Pseudoalteromonas citrea</name>
    <dbReference type="NCBI Taxonomy" id="43655"/>
    <lineage>
        <taxon>Bacteria</taxon>
        <taxon>Pseudomonadati</taxon>
        <taxon>Pseudomonadota</taxon>
        <taxon>Gammaproteobacteria</taxon>
        <taxon>Alteromonadales</taxon>
        <taxon>Pseudoalteromonadaceae</taxon>
        <taxon>Pseudoalteromonas</taxon>
    </lineage>
</organism>
<dbReference type="InterPro" id="IPR004358">
    <property type="entry name" value="Sig_transdc_His_kin-like_C"/>
</dbReference>
<evidence type="ECO:0000256" key="5">
    <source>
        <dbReference type="ARBA" id="ARBA00022741"/>
    </source>
</evidence>
<dbReference type="PRINTS" id="PR00344">
    <property type="entry name" value="BCTRLSENSOR"/>
</dbReference>
<dbReference type="PANTHER" id="PTHR45339:SF1">
    <property type="entry name" value="HYBRID SIGNAL TRANSDUCTION HISTIDINE KINASE J"/>
    <property type="match status" value="1"/>
</dbReference>
<feature type="modified residue" description="4-aspartylphosphate" evidence="11">
    <location>
        <position position="600"/>
    </location>
</feature>
<evidence type="ECO:0000256" key="8">
    <source>
        <dbReference type="ARBA" id="ARBA00023012"/>
    </source>
</evidence>
<dbReference type="FunFam" id="3.30.565.10:FF:000010">
    <property type="entry name" value="Sensor histidine kinase RcsC"/>
    <property type="match status" value="1"/>
</dbReference>
<dbReference type="PROSITE" id="PS50110">
    <property type="entry name" value="RESPONSE_REGULATORY"/>
    <property type="match status" value="1"/>
</dbReference>
<reference evidence="16 17" key="1">
    <citation type="submission" date="2017-12" db="EMBL/GenBank/DDBJ databases">
        <authorList>
            <person name="Paulsen S."/>
            <person name="Gram L.K."/>
        </authorList>
    </citation>
    <scope>NUCLEOTIDE SEQUENCE [LARGE SCALE GENOMIC DNA]</scope>
    <source>
        <strain evidence="15 17">S2231</strain>
        <strain evidence="14 16">S2233</strain>
    </source>
</reference>
<evidence type="ECO:0000256" key="2">
    <source>
        <dbReference type="ARBA" id="ARBA00012438"/>
    </source>
</evidence>
<keyword evidence="16" id="KW-1185">Reference proteome</keyword>
<gene>
    <name evidence="15" type="ORF">CWB96_01725</name>
    <name evidence="14" type="ORF">CWB97_12340</name>
</gene>